<reference evidence="1" key="1">
    <citation type="submission" date="2021-08" db="EMBL/GenBank/DDBJ databases">
        <title>The first chromosome-level gecko genome reveals the dynamic sex chromosomes of Neotropical dwarf geckos (Sphaerodactylidae: Sphaerodactylus).</title>
        <authorList>
            <person name="Pinto B.J."/>
            <person name="Keating S.E."/>
            <person name="Gamble T."/>
        </authorList>
    </citation>
    <scope>NUCLEOTIDE SEQUENCE</scope>
    <source>
        <strain evidence="1">TG3544</strain>
    </source>
</reference>
<dbReference type="Proteomes" id="UP000827872">
    <property type="component" value="Linkage Group LG01"/>
</dbReference>
<evidence type="ECO:0000313" key="2">
    <source>
        <dbReference type="Proteomes" id="UP000827872"/>
    </source>
</evidence>
<keyword evidence="2" id="KW-1185">Reference proteome</keyword>
<accession>A0ACB8G738</accession>
<gene>
    <name evidence="1" type="ORF">K3G42_004317</name>
</gene>
<dbReference type="EMBL" id="CM037614">
    <property type="protein sequence ID" value="KAH8015469.1"/>
    <property type="molecule type" value="Genomic_DNA"/>
</dbReference>
<protein>
    <submittedName>
        <fullName evidence="1">Uncharacterized protein</fullName>
    </submittedName>
</protein>
<organism evidence="1 2">
    <name type="scientific">Sphaerodactylus townsendi</name>
    <dbReference type="NCBI Taxonomy" id="933632"/>
    <lineage>
        <taxon>Eukaryota</taxon>
        <taxon>Metazoa</taxon>
        <taxon>Chordata</taxon>
        <taxon>Craniata</taxon>
        <taxon>Vertebrata</taxon>
        <taxon>Euteleostomi</taxon>
        <taxon>Lepidosauria</taxon>
        <taxon>Squamata</taxon>
        <taxon>Bifurcata</taxon>
        <taxon>Gekkota</taxon>
        <taxon>Sphaerodactylidae</taxon>
        <taxon>Sphaerodactylus</taxon>
    </lineage>
</organism>
<sequence length="145" mass="15537">MNKFTSVSDLESSGTREGDERGGGGSHGGVGWGGGAGRYGKERGGGNRRRKRLPFGRKPFCIRESRRLSHSGKRPDPLWEGKQAHPKKPPDRGSGSPSLAKRWRPELSKPLGAGTVLGAAEPESSCFWLSAVWNDLGACGQAVRL</sequence>
<evidence type="ECO:0000313" key="1">
    <source>
        <dbReference type="EMBL" id="KAH8015469.1"/>
    </source>
</evidence>
<comment type="caution">
    <text evidence="1">The sequence shown here is derived from an EMBL/GenBank/DDBJ whole genome shotgun (WGS) entry which is preliminary data.</text>
</comment>
<proteinExistence type="predicted"/>
<name>A0ACB8G738_9SAUR</name>